<keyword evidence="2" id="KW-0808">Transferase</keyword>
<accession>A0A5B9DF22</accession>
<dbReference type="GO" id="GO:0003677">
    <property type="term" value="F:DNA binding"/>
    <property type="evidence" value="ECO:0007669"/>
    <property type="project" value="InterPro"/>
</dbReference>
<dbReference type="EMBL" id="CP042905">
    <property type="protein sequence ID" value="QEE17878.1"/>
    <property type="molecule type" value="Genomic_DNA"/>
</dbReference>
<dbReference type="OrthoDB" id="7080at2157"/>
<dbReference type="CDD" id="cd02440">
    <property type="entry name" value="AdoMet_MTases"/>
    <property type="match status" value="1"/>
</dbReference>
<dbReference type="InterPro" id="IPR002941">
    <property type="entry name" value="DNA_methylase_N4/N6"/>
</dbReference>
<name>A0A5B9DF22_9ARCH</name>
<dbReference type="KEGG" id="psyt:DSAG12_03716"/>
<reference evidence="4 5" key="1">
    <citation type="journal article" date="2020" name="Nature">
        <title>Isolation of an archaeon at the prokaryote-eukaryote interface.</title>
        <authorList>
            <person name="Imachi H."/>
            <person name="Nobu M.K."/>
            <person name="Nakahara N."/>
            <person name="Morono Y."/>
            <person name="Ogawara M."/>
            <person name="Takaki Y."/>
            <person name="Takano Y."/>
            <person name="Uematsu K."/>
            <person name="Ikuta T."/>
            <person name="Ito M."/>
            <person name="Matsui Y."/>
            <person name="Miyazaki M."/>
            <person name="Murata K."/>
            <person name="Saito Y."/>
            <person name="Sakai S."/>
            <person name="Song C."/>
            <person name="Tasumi E."/>
            <person name="Yamanaka Y."/>
            <person name="Yamaguchi T."/>
            <person name="Kamagata Y."/>
            <person name="Tamaki H."/>
            <person name="Takai K."/>
        </authorList>
    </citation>
    <scope>NUCLEOTIDE SEQUENCE [LARGE SCALE GENOMIC DNA]</scope>
    <source>
        <strain evidence="4 5">MK-D1</strain>
    </source>
</reference>
<feature type="domain" description="DNA methylase N-4/N-6" evidence="3">
    <location>
        <begin position="140"/>
        <end position="296"/>
    </location>
</feature>
<dbReference type="PANTHER" id="PTHR13370">
    <property type="entry name" value="RNA METHYLASE-RELATED"/>
    <property type="match status" value="1"/>
</dbReference>
<dbReference type="GO" id="GO:0005737">
    <property type="term" value="C:cytoplasm"/>
    <property type="evidence" value="ECO:0007669"/>
    <property type="project" value="TreeGrafter"/>
</dbReference>
<dbReference type="Gene3D" id="3.40.50.150">
    <property type="entry name" value="Vaccinia Virus protein VP39"/>
    <property type="match status" value="1"/>
</dbReference>
<dbReference type="GO" id="GO:0032259">
    <property type="term" value="P:methylation"/>
    <property type="evidence" value="ECO:0007669"/>
    <property type="project" value="UniProtKB-KW"/>
</dbReference>
<keyword evidence="5" id="KW-1185">Reference proteome</keyword>
<dbReference type="GO" id="GO:0160101">
    <property type="term" value="F:tRNA (guanine(10)-N2)-dimethyltransferase activity"/>
    <property type="evidence" value="ECO:0007669"/>
    <property type="project" value="UniProtKB-EC"/>
</dbReference>
<dbReference type="Proteomes" id="UP000321408">
    <property type="component" value="Chromosome"/>
</dbReference>
<evidence type="ECO:0000256" key="1">
    <source>
        <dbReference type="ARBA" id="ARBA00022603"/>
    </source>
</evidence>
<dbReference type="Pfam" id="PF01555">
    <property type="entry name" value="N6_N4_Mtase"/>
    <property type="match status" value="1"/>
</dbReference>
<dbReference type="GeneID" id="41331683"/>
<keyword evidence="1 4" id="KW-0489">Methyltransferase</keyword>
<evidence type="ECO:0000259" key="3">
    <source>
        <dbReference type="Pfam" id="PF01555"/>
    </source>
</evidence>
<dbReference type="PANTHER" id="PTHR13370:SF3">
    <property type="entry name" value="TRNA (GUANINE(10)-N2)-METHYLTRANSFERASE HOMOLOG"/>
    <property type="match status" value="1"/>
</dbReference>
<gene>
    <name evidence="4" type="ORF">DSAG12_03716</name>
</gene>
<dbReference type="RefSeq" id="WP_147664758.1">
    <property type="nucleotide sequence ID" value="NZ_CP042905.2"/>
</dbReference>
<proteinExistence type="predicted"/>
<dbReference type="SUPFAM" id="SSF53335">
    <property type="entry name" value="S-adenosyl-L-methionine-dependent methyltransferases"/>
    <property type="match status" value="1"/>
</dbReference>
<sequence length="480" mass="55968">MKKHLFILGKNWRLALAEIDSYLQTRDYAGRITDYSSNVAIVEFENEKMSIKQIGNLMVFLGSVQKIGEMIDFIDSETFTDAFPIDIENNRAKVFSGRRYVDNTLKDMVYELFPKIKNEKFFVANSIYPAAFNDPYYKKSLVAYFLHYVNKFFNTYLKEQGAKQAIYYRYPQKNIESGKLNPIFPHHFFTYKLYEPNRVELLYCMTSEGMYFGKTITVADSNFQKEMDEERPFKEFKFTIPPKFAKTLISFLQLAPSVRNKKIYDPFCGSGTIIQFGHMLGYSVYGSDIEKNYIEGTRKNIEFTAQLLEEPIPQKILKENFFQSDITDVHEHFSPEFFDGIVSEPILIPISDELPDTEKIDDYLDSTVIPIYKKFLEQAYLLLKPGRKLAFVSPLIKTSDNRRLNLPINRMAEKIGFKSIQLLSTDHLPEKAIEIENPSFELHRSKFKSIFDGSSKKILREFFLLVKPKTGTKSKSKKKY</sequence>
<protein>
    <submittedName>
        <fullName evidence="4">TRM11 family methyltransferase</fullName>
    </submittedName>
</protein>
<dbReference type="InterPro" id="IPR029063">
    <property type="entry name" value="SAM-dependent_MTases_sf"/>
</dbReference>
<reference evidence="4 5" key="2">
    <citation type="journal article" date="2024" name="Int. J. Syst. Evol. Microbiol.">
        <title>Promethearchaeum syntrophicum gen. nov., sp. nov., an anaerobic, obligately syntrophic archaeon, the first isolate of the lineage 'Asgard' archaea, and proposal of the new archaeal phylum Promethearchaeota phyl. nov. and kingdom Promethearchaeati regn. nov.</title>
        <authorList>
            <person name="Imachi H."/>
            <person name="Nobu M.K."/>
            <person name="Kato S."/>
            <person name="Takaki Y."/>
            <person name="Miyazaki M."/>
            <person name="Miyata M."/>
            <person name="Ogawara M."/>
            <person name="Saito Y."/>
            <person name="Sakai S."/>
            <person name="Tahara Y.O."/>
            <person name="Takano Y."/>
            <person name="Tasumi E."/>
            <person name="Uematsu K."/>
            <person name="Yoshimura T."/>
            <person name="Itoh T."/>
            <person name="Ohkuma M."/>
            <person name="Takai K."/>
        </authorList>
    </citation>
    <scope>NUCLEOTIDE SEQUENCE [LARGE SCALE GENOMIC DNA]</scope>
    <source>
        <strain evidence="4 5">MK-D1</strain>
    </source>
</reference>
<evidence type="ECO:0000256" key="2">
    <source>
        <dbReference type="ARBA" id="ARBA00022679"/>
    </source>
</evidence>
<evidence type="ECO:0000313" key="5">
    <source>
        <dbReference type="Proteomes" id="UP000321408"/>
    </source>
</evidence>
<dbReference type="AlphaFoldDB" id="A0A5B9DF22"/>
<organism evidence="4 5">
    <name type="scientific">Promethearchaeum syntrophicum</name>
    <dbReference type="NCBI Taxonomy" id="2594042"/>
    <lineage>
        <taxon>Archaea</taxon>
        <taxon>Promethearchaeati</taxon>
        <taxon>Promethearchaeota</taxon>
        <taxon>Promethearchaeia</taxon>
        <taxon>Promethearchaeales</taxon>
        <taxon>Promethearchaeaceae</taxon>
        <taxon>Promethearchaeum</taxon>
    </lineage>
</organism>
<evidence type="ECO:0000313" key="4">
    <source>
        <dbReference type="EMBL" id="QEE17878.1"/>
    </source>
</evidence>